<dbReference type="EMBL" id="RPFW01000001">
    <property type="protein sequence ID" value="TVZ07427.1"/>
    <property type="molecule type" value="Genomic_DNA"/>
</dbReference>
<feature type="domain" description="NodB homology" evidence="3">
    <location>
        <begin position="148"/>
        <end position="337"/>
    </location>
</feature>
<dbReference type="PANTHER" id="PTHR10587">
    <property type="entry name" value="GLYCOSYL TRANSFERASE-RELATED"/>
    <property type="match status" value="1"/>
</dbReference>
<dbReference type="SUPFAM" id="SSF88713">
    <property type="entry name" value="Glycoside hydrolase/deacetylase"/>
    <property type="match status" value="1"/>
</dbReference>
<evidence type="ECO:0000259" key="3">
    <source>
        <dbReference type="PROSITE" id="PS51677"/>
    </source>
</evidence>
<dbReference type="OrthoDB" id="9763050at2"/>
<dbReference type="Pfam" id="PF01522">
    <property type="entry name" value="Polysacc_deac_1"/>
    <property type="match status" value="1"/>
</dbReference>
<dbReference type="InterPro" id="IPR050248">
    <property type="entry name" value="Polysacc_deacetylase_ArnD"/>
</dbReference>
<protein>
    <submittedName>
        <fullName evidence="4">Polysaccharide deacetylase family protein</fullName>
    </submittedName>
</protein>
<comment type="caution">
    <text evidence="4">The sequence shown here is derived from an EMBL/GenBank/DDBJ whole genome shotgun (WGS) entry which is preliminary data.</text>
</comment>
<evidence type="ECO:0000313" key="5">
    <source>
        <dbReference type="Proteomes" id="UP000460272"/>
    </source>
</evidence>
<dbReference type="GO" id="GO:0016810">
    <property type="term" value="F:hydrolase activity, acting on carbon-nitrogen (but not peptide) bonds"/>
    <property type="evidence" value="ECO:0007669"/>
    <property type="project" value="InterPro"/>
</dbReference>
<dbReference type="GO" id="GO:0016020">
    <property type="term" value="C:membrane"/>
    <property type="evidence" value="ECO:0007669"/>
    <property type="project" value="TreeGrafter"/>
</dbReference>
<keyword evidence="5" id="KW-1185">Reference proteome</keyword>
<reference evidence="4 5" key="1">
    <citation type="submission" date="2018-11" db="EMBL/GenBank/DDBJ databases">
        <title>Trebonia kvetii gen.nov., sp.nov., a novel acidophilic actinobacterium, and proposal of the new actinobacterial family Treboniaceae fam. nov.</title>
        <authorList>
            <person name="Rapoport D."/>
            <person name="Sagova-Mareckova M."/>
            <person name="Sedlacek I."/>
            <person name="Provaznik J."/>
            <person name="Kralova S."/>
            <person name="Pavlinic D."/>
            <person name="Benes V."/>
            <person name="Kopecky J."/>
        </authorList>
    </citation>
    <scope>NUCLEOTIDE SEQUENCE [LARGE SCALE GENOMIC DNA]</scope>
    <source>
        <strain evidence="4 5">15Tr583</strain>
    </source>
</reference>
<name>A0A6P2C8S5_9ACTN</name>
<dbReference type="PANTHER" id="PTHR10587:SF133">
    <property type="entry name" value="CHITIN DEACETYLASE 1-RELATED"/>
    <property type="match status" value="1"/>
</dbReference>
<keyword evidence="1" id="KW-0479">Metal-binding</keyword>
<dbReference type="Gene3D" id="3.20.20.370">
    <property type="entry name" value="Glycoside hydrolase/deacetylase"/>
    <property type="match status" value="1"/>
</dbReference>
<dbReference type="PROSITE" id="PS51677">
    <property type="entry name" value="NODB"/>
    <property type="match status" value="1"/>
</dbReference>
<accession>A0A6P2C8S5</accession>
<dbReference type="GO" id="GO:0005975">
    <property type="term" value="P:carbohydrate metabolic process"/>
    <property type="evidence" value="ECO:0007669"/>
    <property type="project" value="InterPro"/>
</dbReference>
<organism evidence="4 5">
    <name type="scientific">Trebonia kvetii</name>
    <dbReference type="NCBI Taxonomy" id="2480626"/>
    <lineage>
        <taxon>Bacteria</taxon>
        <taxon>Bacillati</taxon>
        <taxon>Actinomycetota</taxon>
        <taxon>Actinomycetes</taxon>
        <taxon>Streptosporangiales</taxon>
        <taxon>Treboniaceae</taxon>
        <taxon>Trebonia</taxon>
    </lineage>
</organism>
<evidence type="ECO:0000313" key="4">
    <source>
        <dbReference type="EMBL" id="TVZ07427.1"/>
    </source>
</evidence>
<sequence>MSPVARDPPPTASRVRPGTVVRSCTVAASAAPGGSPWHWRPRTLVRTCGLRDAGISNWTCAANGRGDVPMWRSITAACCGLALAAAVLSGTAAAAGPGPLPEGPAGPLATMPGGSLAQPPPLAGLSAATARCPAPPYGPRHYAPGTGKTVALTFDDGPGKTTAAVLSILAKYKVPATFFNIGANMAGRPTPVRTEAKDRYVLGNHTWDHPDMTRLSAARQATEMDRANAEQRTLTGTVACVFRPPYGTYNATTLRLAQQRRMSVWLWSVDTEDWKAHGPGSDSAYWVQRIIRLAETEGGRLHHPVVLMHNQAAGNPATVKALPVIIKYFRSHGYRFVTL</sequence>
<dbReference type="CDD" id="cd10917">
    <property type="entry name" value="CE4_NodB_like_6s_7s"/>
    <property type="match status" value="1"/>
</dbReference>
<evidence type="ECO:0000256" key="2">
    <source>
        <dbReference type="ARBA" id="ARBA00022801"/>
    </source>
</evidence>
<dbReference type="InterPro" id="IPR011330">
    <property type="entry name" value="Glyco_hydro/deAcase_b/a-brl"/>
</dbReference>
<gene>
    <name evidence="4" type="ORF">EAS64_03875</name>
</gene>
<proteinExistence type="predicted"/>
<evidence type="ECO:0000256" key="1">
    <source>
        <dbReference type="ARBA" id="ARBA00022723"/>
    </source>
</evidence>
<dbReference type="AlphaFoldDB" id="A0A6P2C8S5"/>
<dbReference type="GO" id="GO:0046872">
    <property type="term" value="F:metal ion binding"/>
    <property type="evidence" value="ECO:0007669"/>
    <property type="project" value="UniProtKB-KW"/>
</dbReference>
<dbReference type="InterPro" id="IPR002509">
    <property type="entry name" value="NODB_dom"/>
</dbReference>
<keyword evidence="2" id="KW-0378">Hydrolase</keyword>
<dbReference type="Proteomes" id="UP000460272">
    <property type="component" value="Unassembled WGS sequence"/>
</dbReference>